<dbReference type="STRING" id="658196.A0A397SEN0"/>
<reference evidence="2 3" key="1">
    <citation type="submission" date="2018-06" db="EMBL/GenBank/DDBJ databases">
        <title>Comparative genomics reveals the genomic features of Rhizophagus irregularis, R. cerebriforme, R. diaphanum and Gigaspora rosea, and their symbiotic lifestyle signature.</title>
        <authorList>
            <person name="Morin E."/>
            <person name="San Clemente H."/>
            <person name="Chen E.C.H."/>
            <person name="De La Providencia I."/>
            <person name="Hainaut M."/>
            <person name="Kuo A."/>
            <person name="Kohler A."/>
            <person name="Murat C."/>
            <person name="Tang N."/>
            <person name="Roy S."/>
            <person name="Loubradou J."/>
            <person name="Henrissat B."/>
            <person name="Grigoriev I.V."/>
            <person name="Corradi N."/>
            <person name="Roux C."/>
            <person name="Martin F.M."/>
        </authorList>
    </citation>
    <scope>NUCLEOTIDE SEQUENCE [LARGE SCALE GENOMIC DNA]</scope>
    <source>
        <strain evidence="2 3">DAOM 227022</strain>
    </source>
</reference>
<evidence type="ECO:0000259" key="1">
    <source>
        <dbReference type="Pfam" id="PF01637"/>
    </source>
</evidence>
<dbReference type="OrthoDB" id="2334091at2759"/>
<dbReference type="PANTHER" id="PTHR36168:SF1">
    <property type="entry name" value="ORC1-LIKE AAA ATPASE DOMAIN-CONTAINING PROTEIN"/>
    <property type="match status" value="1"/>
</dbReference>
<protein>
    <submittedName>
        <fullName evidence="2">P-loop containing nucleoside triphosphate hydrolase protein</fullName>
    </submittedName>
</protein>
<dbReference type="GO" id="GO:0005524">
    <property type="term" value="F:ATP binding"/>
    <property type="evidence" value="ECO:0007669"/>
    <property type="project" value="InterPro"/>
</dbReference>
<organism evidence="2 3">
    <name type="scientific">Glomus cerebriforme</name>
    <dbReference type="NCBI Taxonomy" id="658196"/>
    <lineage>
        <taxon>Eukaryota</taxon>
        <taxon>Fungi</taxon>
        <taxon>Fungi incertae sedis</taxon>
        <taxon>Mucoromycota</taxon>
        <taxon>Glomeromycotina</taxon>
        <taxon>Glomeromycetes</taxon>
        <taxon>Glomerales</taxon>
        <taxon>Glomeraceae</taxon>
        <taxon>Glomus</taxon>
    </lineage>
</organism>
<dbReference type="InterPro" id="IPR011579">
    <property type="entry name" value="ATPase_dom"/>
</dbReference>
<dbReference type="PANTHER" id="PTHR36168">
    <property type="entry name" value="CHROMOSOME 1, WHOLE GENOME SHOTGUN SEQUENCE"/>
    <property type="match status" value="1"/>
</dbReference>
<gene>
    <name evidence="2" type="ORF">C1645_831905</name>
</gene>
<comment type="caution">
    <text evidence="2">The sequence shown here is derived from an EMBL/GenBank/DDBJ whole genome shotgun (WGS) entry which is preliminary data.</text>
</comment>
<dbReference type="Pfam" id="PF01637">
    <property type="entry name" value="ATPase_2"/>
    <property type="match status" value="1"/>
</dbReference>
<proteinExistence type="predicted"/>
<keyword evidence="3" id="KW-1185">Reference proteome</keyword>
<dbReference type="Proteomes" id="UP000265703">
    <property type="component" value="Unassembled WGS sequence"/>
</dbReference>
<dbReference type="SUPFAM" id="SSF52540">
    <property type="entry name" value="P-loop containing nucleoside triphosphate hydrolases"/>
    <property type="match status" value="1"/>
</dbReference>
<evidence type="ECO:0000313" key="3">
    <source>
        <dbReference type="Proteomes" id="UP000265703"/>
    </source>
</evidence>
<sequence>MSSIMIQSFRKNMFSYFITHKTLSFQPSKYILRNSNSYLFQSLFSKSYTTNRSEKLKPVSFDLKNEKVLTNSHLYNNNQFLLFLLNKKNIQLKTISDKNYIFRFKDIEELKDIFQPSETHSYYHIIYGKPGVSKTTLVKKVANEIEKGIIYINISPESYNLDDEFRKALNFKFEENSSFLAYMLCKWNFDNSYYKWKQVIDEINYASKIYKKKYKKPPVIIYDNVEYLFHSNPEILNILQENAKNNADNKQYITIFIVNEKDVFDKIGSHHYWAHRHIMEIGNLSKEESIKYLVDNRKIKKEIANKLYELVGGHIMKLKTIADKLLIDGLSFEDIKQQILIENEI</sequence>
<dbReference type="Gene3D" id="3.40.50.300">
    <property type="entry name" value="P-loop containing nucleotide triphosphate hydrolases"/>
    <property type="match status" value="1"/>
</dbReference>
<feature type="domain" description="ATPase" evidence="1">
    <location>
        <begin position="103"/>
        <end position="319"/>
    </location>
</feature>
<accession>A0A397SEN0</accession>
<evidence type="ECO:0000313" key="2">
    <source>
        <dbReference type="EMBL" id="RIA84683.1"/>
    </source>
</evidence>
<keyword evidence="2" id="KW-0378">Hydrolase</keyword>
<name>A0A397SEN0_9GLOM</name>
<dbReference type="GO" id="GO:0016787">
    <property type="term" value="F:hydrolase activity"/>
    <property type="evidence" value="ECO:0007669"/>
    <property type="project" value="UniProtKB-KW"/>
</dbReference>
<dbReference type="InterPro" id="IPR027417">
    <property type="entry name" value="P-loop_NTPase"/>
</dbReference>
<dbReference type="AlphaFoldDB" id="A0A397SEN0"/>
<dbReference type="EMBL" id="QKYT01000475">
    <property type="protein sequence ID" value="RIA84683.1"/>
    <property type="molecule type" value="Genomic_DNA"/>
</dbReference>